<dbReference type="Proteomes" id="UP000035762">
    <property type="component" value="Unassembled WGS sequence"/>
</dbReference>
<dbReference type="AlphaFoldDB" id="A0A090MLK4"/>
<accession>A0A090MLK4</accession>
<protein>
    <submittedName>
        <fullName evidence="2">Uncharacterized protein</fullName>
    </submittedName>
</protein>
<dbReference type="RefSeq" id="WP_009337207.1">
    <property type="nucleotide sequence ID" value="NZ_CCAZ020000001.1"/>
</dbReference>
<dbReference type="EMBL" id="CCAZ020000001">
    <property type="protein sequence ID" value="CEG07187.1"/>
    <property type="molecule type" value="Genomic_DNA"/>
</dbReference>
<organism evidence="2 3">
    <name type="scientific">Afipia felis</name>
    <name type="common">Cat scratch disease bacillus</name>
    <dbReference type="NCBI Taxonomy" id="1035"/>
    <lineage>
        <taxon>Bacteria</taxon>
        <taxon>Pseudomonadati</taxon>
        <taxon>Pseudomonadota</taxon>
        <taxon>Alphaproteobacteria</taxon>
        <taxon>Hyphomicrobiales</taxon>
        <taxon>Nitrobacteraceae</taxon>
        <taxon>Afipia</taxon>
    </lineage>
</organism>
<dbReference type="STRING" id="1035.BN961_00570"/>
<comment type="caution">
    <text evidence="2">The sequence shown here is derived from an EMBL/GenBank/DDBJ whole genome shotgun (WGS) entry which is preliminary data.</text>
</comment>
<name>A0A090MLK4_AFIFE</name>
<sequence length="49" mass="5794">MSKAPKTTEREWPERNSASQERRPRESEQQSAYEHRDEWANSPGLQPPK</sequence>
<gene>
    <name evidence="2" type="ORF">BN961_00570</name>
</gene>
<feature type="region of interest" description="Disordered" evidence="1">
    <location>
        <begin position="1"/>
        <end position="49"/>
    </location>
</feature>
<proteinExistence type="predicted"/>
<feature type="compositionally biased region" description="Basic and acidic residues" evidence="1">
    <location>
        <begin position="1"/>
        <end position="39"/>
    </location>
</feature>
<reference evidence="2 3" key="1">
    <citation type="journal article" date="2014" name="Genome Announc.">
        <title>Genome Sequence of Afipia felis Strain 76713, Isolated in Hospital Water Using an Amoeba Co-Culture Procedure.</title>
        <authorList>
            <person name="Benamar S."/>
            <person name="La Scola B."/>
            <person name="Croce O."/>
        </authorList>
    </citation>
    <scope>NUCLEOTIDE SEQUENCE [LARGE SCALE GENOMIC DNA]</scope>
    <source>
        <strain evidence="2 3">76713</strain>
    </source>
</reference>
<keyword evidence="3" id="KW-1185">Reference proteome</keyword>
<evidence type="ECO:0000313" key="3">
    <source>
        <dbReference type="Proteomes" id="UP000035762"/>
    </source>
</evidence>
<evidence type="ECO:0000256" key="1">
    <source>
        <dbReference type="SAM" id="MobiDB-lite"/>
    </source>
</evidence>
<evidence type="ECO:0000313" key="2">
    <source>
        <dbReference type="EMBL" id="CEG07187.1"/>
    </source>
</evidence>